<proteinExistence type="predicted"/>
<organism evidence="2 3">
    <name type="scientific">Emergencia timonensis</name>
    <dbReference type="NCBI Taxonomy" id="1776384"/>
    <lineage>
        <taxon>Bacteria</taxon>
        <taxon>Bacillati</taxon>
        <taxon>Bacillota</taxon>
        <taxon>Clostridia</taxon>
        <taxon>Peptostreptococcales</taxon>
        <taxon>Anaerovoracaceae</taxon>
        <taxon>Emergencia</taxon>
    </lineage>
</organism>
<dbReference type="OrthoDB" id="155250at2"/>
<evidence type="ECO:0000259" key="1">
    <source>
        <dbReference type="PROSITE" id="PS51831"/>
    </source>
</evidence>
<accession>A0A415E6Y1</accession>
<dbReference type="InterPro" id="IPR003607">
    <property type="entry name" value="HD/PDEase_dom"/>
</dbReference>
<dbReference type="AlphaFoldDB" id="A0A415E6Y1"/>
<dbReference type="SUPFAM" id="SSF109604">
    <property type="entry name" value="HD-domain/PDEase-like"/>
    <property type="match status" value="1"/>
</dbReference>
<dbReference type="RefSeq" id="WP_118333530.1">
    <property type="nucleotide sequence ID" value="NZ_QRMS01000001.1"/>
</dbReference>
<protein>
    <submittedName>
        <fullName evidence="2">HD domain-containing protein</fullName>
    </submittedName>
</protein>
<dbReference type="Pfam" id="PF01966">
    <property type="entry name" value="HD"/>
    <property type="match status" value="1"/>
</dbReference>
<feature type="domain" description="HD" evidence="1">
    <location>
        <begin position="21"/>
        <end position="130"/>
    </location>
</feature>
<name>A0A415E6Y1_9FIRM</name>
<sequence>MNKLNQLYMEMIRYYESDAPRIQHFVKVHSFARLIGEAEGLDEETQFTLEAAALVHDIGIGAAEKKYGFSNGRLQEQEGPHLAEEMLEALNFDRAVTERVCYLVAHHHTYEPVDGLDYRILLEADALVNLYEEETPAEGIRESYKHLFRTETARTVCKTMFQIEEQEER</sequence>
<evidence type="ECO:0000313" key="2">
    <source>
        <dbReference type="EMBL" id="RHJ89405.1"/>
    </source>
</evidence>
<dbReference type="Proteomes" id="UP000284841">
    <property type="component" value="Unassembled WGS sequence"/>
</dbReference>
<dbReference type="EMBL" id="QRMS01000001">
    <property type="protein sequence ID" value="RHJ89405.1"/>
    <property type="molecule type" value="Genomic_DNA"/>
</dbReference>
<gene>
    <name evidence="2" type="ORF">DW099_02180</name>
</gene>
<dbReference type="Gene3D" id="1.10.3210.10">
    <property type="entry name" value="Hypothetical protein af1432"/>
    <property type="match status" value="1"/>
</dbReference>
<reference evidence="2 3" key="1">
    <citation type="submission" date="2018-08" db="EMBL/GenBank/DDBJ databases">
        <title>A genome reference for cultivated species of the human gut microbiota.</title>
        <authorList>
            <person name="Zou Y."/>
            <person name="Xue W."/>
            <person name="Luo G."/>
        </authorList>
    </citation>
    <scope>NUCLEOTIDE SEQUENCE [LARGE SCALE GENOMIC DNA]</scope>
    <source>
        <strain evidence="2 3">AM07-24</strain>
    </source>
</reference>
<evidence type="ECO:0000313" key="3">
    <source>
        <dbReference type="Proteomes" id="UP000284841"/>
    </source>
</evidence>
<dbReference type="CDD" id="cd00077">
    <property type="entry name" value="HDc"/>
    <property type="match status" value="1"/>
</dbReference>
<dbReference type="PROSITE" id="PS51831">
    <property type="entry name" value="HD"/>
    <property type="match status" value="1"/>
</dbReference>
<dbReference type="InterPro" id="IPR006674">
    <property type="entry name" value="HD_domain"/>
</dbReference>
<keyword evidence="3" id="KW-1185">Reference proteome</keyword>
<comment type="caution">
    <text evidence="2">The sequence shown here is derived from an EMBL/GenBank/DDBJ whole genome shotgun (WGS) entry which is preliminary data.</text>
</comment>
<dbReference type="STRING" id="1776384.GCA_900086585_02718"/>